<dbReference type="Proteomes" id="UP000235682">
    <property type="component" value="Unassembled WGS sequence"/>
</dbReference>
<keyword evidence="3" id="KW-0732">Signal</keyword>
<gene>
    <name evidence="4" type="ORF">CJ205_04865</name>
</gene>
<dbReference type="OrthoDB" id="1651731at2"/>
<feature type="transmembrane region" description="Helical" evidence="2">
    <location>
        <begin position="397"/>
        <end position="415"/>
    </location>
</feature>
<evidence type="ECO:0008006" key="6">
    <source>
        <dbReference type="Google" id="ProtNLM"/>
    </source>
</evidence>
<dbReference type="AlphaFoldDB" id="A0A2N6SMN1"/>
<keyword evidence="2" id="KW-0812">Transmembrane</keyword>
<evidence type="ECO:0000256" key="3">
    <source>
        <dbReference type="SAM" id="SignalP"/>
    </source>
</evidence>
<keyword evidence="2" id="KW-0472">Membrane</keyword>
<feature type="transmembrane region" description="Helical" evidence="2">
    <location>
        <begin position="80"/>
        <end position="98"/>
    </location>
</feature>
<organism evidence="4 5">
    <name type="scientific">Dolosicoccus paucivorans</name>
    <dbReference type="NCBI Taxonomy" id="84521"/>
    <lineage>
        <taxon>Bacteria</taxon>
        <taxon>Bacillati</taxon>
        <taxon>Bacillota</taxon>
        <taxon>Bacilli</taxon>
        <taxon>Lactobacillales</taxon>
        <taxon>Aerococcaceae</taxon>
        <taxon>Dolosicoccus</taxon>
    </lineage>
</organism>
<proteinExistence type="predicted"/>
<reference evidence="4 5" key="1">
    <citation type="submission" date="2017-09" db="EMBL/GenBank/DDBJ databases">
        <title>Bacterial strain isolated from the female urinary microbiota.</title>
        <authorList>
            <person name="Thomas-White K."/>
            <person name="Kumar N."/>
            <person name="Forster S."/>
            <person name="Putonti C."/>
            <person name="Lawley T."/>
            <person name="Wolfe A.J."/>
        </authorList>
    </citation>
    <scope>NUCLEOTIDE SEQUENCE [LARGE SCALE GENOMIC DNA]</scope>
    <source>
        <strain evidence="4 5">UMB0852</strain>
    </source>
</reference>
<protein>
    <recommendedName>
        <fullName evidence="6">YtxH domain-containing protein</fullName>
    </recommendedName>
</protein>
<feature type="chain" id="PRO_5014652986" description="YtxH domain-containing protein" evidence="3">
    <location>
        <begin position="34"/>
        <end position="724"/>
    </location>
</feature>
<feature type="compositionally biased region" description="Basic and acidic residues" evidence="1">
    <location>
        <begin position="662"/>
        <end position="689"/>
    </location>
</feature>
<feature type="region of interest" description="Disordered" evidence="1">
    <location>
        <begin position="573"/>
        <end position="724"/>
    </location>
</feature>
<feature type="region of interest" description="Disordered" evidence="1">
    <location>
        <begin position="472"/>
        <end position="517"/>
    </location>
</feature>
<evidence type="ECO:0000313" key="4">
    <source>
        <dbReference type="EMBL" id="PMC58337.1"/>
    </source>
</evidence>
<feature type="compositionally biased region" description="Basic residues" evidence="1">
    <location>
        <begin position="690"/>
        <end position="724"/>
    </location>
</feature>
<feature type="compositionally biased region" description="Polar residues" evidence="1">
    <location>
        <begin position="480"/>
        <end position="497"/>
    </location>
</feature>
<accession>A0A2N6SMN1</accession>
<comment type="caution">
    <text evidence="4">The sequence shown here is derived from an EMBL/GenBank/DDBJ whole genome shotgun (WGS) entry which is preliminary data.</text>
</comment>
<feature type="transmembrane region" description="Helical" evidence="2">
    <location>
        <begin position="305"/>
        <end position="324"/>
    </location>
</feature>
<sequence length="724" mass="82600">MNKQKWKRIVLTVVLIGAAVFLCLLLLGTFAQAAGLVDDTVSEDNLYSKYALDHYQLDFYVDTGWDWLPWNWNDGIGKQVMYGLYTITNFIWIISLYLSNATGYLIQQAYSLDFISQTADAIGKNMQTLAGITASGFSSSGFYVGFLLLFILVIGIYVAYTGLMKRETTKAIRAILNFLVVFILSASFIAYAPTYITKINDFSADINQASLDLGTKILMPNSSSQGKDSVDLIRNNLFSIQVEQPWMLLQFDDSNKETIGEERVENLVSINPDTNNGKDREDAVKSEIEDHDNKNLTITKTTTRLGMVFFLFLFNIGISIFVFLLSGIMIFSQILFIIYAMFLPISFLLSMIPTFENMGKQAIMKLFNVIMLRAGITLIITIAFSISSMLYSLTTSYPFFLIAFLQIVTFAGIYMKLGDIMSMFKLQSNDSQQVGRQVMRRPYRIFNRGSRRLQRTIGRTLAGATAGATVGTMVGKSKQTKGSSSPLRPLQRLTSTTKDNKERPTDRTKPTSLSQKMGQVTGKMVGAKNQFRANIDHRKEQLHDLPTTTQYAVMQGKEQLTKPARDFKEGMKQAKEKRQKTHADRQAKHRQTIADRRQALDKKYTISRDRPIHERPITHGVNESLHEDRLKNPAVQQKQKTRPVTKNEHMKHFKLQRQLSSPDRKEHFTDHPKQPVKKENRSPREERSRSKNSRTIIKRPAKPLKRTNQKQISKRPIHATRRKR</sequence>
<feature type="transmembrane region" description="Helical" evidence="2">
    <location>
        <begin position="142"/>
        <end position="160"/>
    </location>
</feature>
<dbReference type="EMBL" id="PNHE01000017">
    <property type="protein sequence ID" value="PMC58337.1"/>
    <property type="molecule type" value="Genomic_DNA"/>
</dbReference>
<keyword evidence="2" id="KW-1133">Transmembrane helix</keyword>
<dbReference type="InterPro" id="IPR058112">
    <property type="entry name" value="CD3337_EF1877-like"/>
</dbReference>
<name>A0A2N6SMN1_9LACT</name>
<dbReference type="NCBIfam" id="NF046089">
    <property type="entry name" value="CD3337_EF1877"/>
    <property type="match status" value="1"/>
</dbReference>
<keyword evidence="5" id="KW-1185">Reference proteome</keyword>
<feature type="compositionally biased region" description="Basic and acidic residues" evidence="1">
    <location>
        <begin position="573"/>
        <end position="617"/>
    </location>
</feature>
<evidence type="ECO:0000256" key="2">
    <source>
        <dbReference type="SAM" id="Phobius"/>
    </source>
</evidence>
<feature type="transmembrane region" description="Helical" evidence="2">
    <location>
        <begin position="370"/>
        <end position="391"/>
    </location>
</feature>
<evidence type="ECO:0000256" key="1">
    <source>
        <dbReference type="SAM" id="MobiDB-lite"/>
    </source>
</evidence>
<feature type="compositionally biased region" description="Basic and acidic residues" evidence="1">
    <location>
        <begin position="498"/>
        <end position="509"/>
    </location>
</feature>
<feature type="signal peptide" evidence="3">
    <location>
        <begin position="1"/>
        <end position="33"/>
    </location>
</feature>
<evidence type="ECO:0000313" key="5">
    <source>
        <dbReference type="Proteomes" id="UP000235682"/>
    </source>
</evidence>
<feature type="transmembrane region" description="Helical" evidence="2">
    <location>
        <begin position="330"/>
        <end position="349"/>
    </location>
</feature>
<feature type="transmembrane region" description="Helical" evidence="2">
    <location>
        <begin position="172"/>
        <end position="192"/>
    </location>
</feature>